<name>A0A1L8TLZ4_9ENTE</name>
<protein>
    <submittedName>
        <fullName evidence="1">Uncharacterized protein</fullName>
    </submittedName>
</protein>
<dbReference type="EMBL" id="JXKQ01000008">
    <property type="protein sequence ID" value="OJG45142.1"/>
    <property type="molecule type" value="Genomic_DNA"/>
</dbReference>
<evidence type="ECO:0000313" key="1">
    <source>
        <dbReference type="EMBL" id="OJG45142.1"/>
    </source>
</evidence>
<evidence type="ECO:0000313" key="2">
    <source>
        <dbReference type="Proteomes" id="UP000182077"/>
    </source>
</evidence>
<keyword evidence="2" id="KW-1185">Reference proteome</keyword>
<gene>
    <name evidence="1" type="ORF">RV04_GL002456</name>
</gene>
<organism evidence="1 2">
    <name type="scientific">Enterococcus hermanniensis</name>
    <dbReference type="NCBI Taxonomy" id="249189"/>
    <lineage>
        <taxon>Bacteria</taxon>
        <taxon>Bacillati</taxon>
        <taxon>Bacillota</taxon>
        <taxon>Bacilli</taxon>
        <taxon>Lactobacillales</taxon>
        <taxon>Enterococcaceae</taxon>
        <taxon>Enterococcus</taxon>
    </lineage>
</organism>
<sequence>METSNTKNHVENNFSLTWINELKEEQPTWQLFFILKRLIFKQLVGKHF</sequence>
<reference evidence="1 2" key="1">
    <citation type="submission" date="2014-12" db="EMBL/GenBank/DDBJ databases">
        <title>Draft genome sequences of 29 type strains of Enterococci.</title>
        <authorList>
            <person name="Zhong Z."/>
            <person name="Sun Z."/>
            <person name="Liu W."/>
            <person name="Zhang W."/>
            <person name="Zhang H."/>
        </authorList>
    </citation>
    <scope>NUCLEOTIDE SEQUENCE [LARGE SCALE GENOMIC DNA]</scope>
    <source>
        <strain evidence="1 2">DSM 17122</strain>
    </source>
</reference>
<accession>A0A1L8TLZ4</accession>
<dbReference type="Proteomes" id="UP000182077">
    <property type="component" value="Unassembled WGS sequence"/>
</dbReference>
<proteinExistence type="predicted"/>
<comment type="caution">
    <text evidence="1">The sequence shown here is derived from an EMBL/GenBank/DDBJ whole genome shotgun (WGS) entry which is preliminary data.</text>
</comment>
<dbReference type="AlphaFoldDB" id="A0A1L8TLZ4"/>
<dbReference type="STRING" id="249189.RV04_GL002456"/>